<dbReference type="EMBL" id="JALGAR010000001">
    <property type="protein sequence ID" value="MCI4657042.1"/>
    <property type="molecule type" value="Genomic_DNA"/>
</dbReference>
<evidence type="ECO:0000256" key="4">
    <source>
        <dbReference type="ARBA" id="ARBA00008954"/>
    </source>
</evidence>
<dbReference type="SUPFAM" id="SSF53383">
    <property type="entry name" value="PLP-dependent transferases"/>
    <property type="match status" value="1"/>
</dbReference>
<dbReference type="InterPro" id="IPR015422">
    <property type="entry name" value="PyrdxlP-dep_Trfase_small"/>
</dbReference>
<dbReference type="InterPro" id="IPR050103">
    <property type="entry name" value="Class-III_PLP-dep_AT"/>
</dbReference>
<keyword evidence="9 16" id="KW-0663">Pyridoxal phosphate</keyword>
<evidence type="ECO:0000256" key="16">
    <source>
        <dbReference type="RuleBase" id="RU003560"/>
    </source>
</evidence>
<reference evidence="17" key="1">
    <citation type="submission" date="2022-03" db="EMBL/GenBank/DDBJ databases">
        <title>Cryobacterium sp. nov. strain ZS14-85, isolated from Antarctic soil.</title>
        <authorList>
            <person name="Li J."/>
            <person name="Niu G."/>
        </authorList>
    </citation>
    <scope>NUCLEOTIDE SEQUENCE</scope>
    <source>
        <strain evidence="17">ZS14-85</strain>
    </source>
</reference>
<dbReference type="PROSITE" id="PS00600">
    <property type="entry name" value="AA_TRANSFER_CLASS_3"/>
    <property type="match status" value="1"/>
</dbReference>
<evidence type="ECO:0000256" key="10">
    <source>
        <dbReference type="ARBA" id="ARBA00029760"/>
    </source>
</evidence>
<comment type="catalytic activity">
    <reaction evidence="14">
        <text>4-aminobutanoate + 2-oxoglutarate = succinate semialdehyde + L-glutamate</text>
        <dbReference type="Rhea" id="RHEA:23352"/>
        <dbReference type="ChEBI" id="CHEBI:16810"/>
        <dbReference type="ChEBI" id="CHEBI:29985"/>
        <dbReference type="ChEBI" id="CHEBI:57706"/>
        <dbReference type="ChEBI" id="CHEBI:59888"/>
        <dbReference type="EC" id="2.6.1.19"/>
    </reaction>
</comment>
<gene>
    <name evidence="17" type="primary">gabT</name>
    <name evidence="17" type="ORF">MQH31_04340</name>
</gene>
<dbReference type="Gene3D" id="3.90.1150.10">
    <property type="entry name" value="Aspartate Aminotransferase, domain 1"/>
    <property type="match status" value="1"/>
</dbReference>
<dbReference type="PANTHER" id="PTHR11986">
    <property type="entry name" value="AMINOTRANSFERASE CLASS III"/>
    <property type="match status" value="1"/>
</dbReference>
<dbReference type="Proteomes" id="UP001165341">
    <property type="component" value="Unassembled WGS sequence"/>
</dbReference>
<comment type="cofactor">
    <cofactor evidence="2">
        <name>pyridoxal 5'-phosphate</name>
        <dbReference type="ChEBI" id="CHEBI:597326"/>
    </cofactor>
</comment>
<comment type="similarity">
    <text evidence="4 16">Belongs to the class-III pyridoxal-phosphate-dependent aminotransferase family.</text>
</comment>
<dbReference type="CDD" id="cd00610">
    <property type="entry name" value="OAT_like"/>
    <property type="match status" value="1"/>
</dbReference>
<proteinExistence type="inferred from homology"/>
<name>A0AA41QU57_9MICO</name>
<evidence type="ECO:0000256" key="1">
    <source>
        <dbReference type="ARBA" id="ARBA00001750"/>
    </source>
</evidence>
<dbReference type="GO" id="GO:0009448">
    <property type="term" value="P:gamma-aminobutyric acid metabolic process"/>
    <property type="evidence" value="ECO:0007669"/>
    <property type="project" value="InterPro"/>
</dbReference>
<dbReference type="GO" id="GO:0030170">
    <property type="term" value="F:pyridoxal phosphate binding"/>
    <property type="evidence" value="ECO:0007669"/>
    <property type="project" value="InterPro"/>
</dbReference>
<evidence type="ECO:0000313" key="17">
    <source>
        <dbReference type="EMBL" id="MCI4657042.1"/>
    </source>
</evidence>
<dbReference type="NCBIfam" id="TIGR00700">
    <property type="entry name" value="GABAtrnsam"/>
    <property type="match status" value="1"/>
</dbReference>
<evidence type="ECO:0000256" key="3">
    <source>
        <dbReference type="ARBA" id="ARBA00005176"/>
    </source>
</evidence>
<dbReference type="PIRSF" id="PIRSF000521">
    <property type="entry name" value="Transaminase_4ab_Lys_Orn"/>
    <property type="match status" value="1"/>
</dbReference>
<evidence type="ECO:0000256" key="15">
    <source>
        <dbReference type="ARBA" id="ARBA00050054"/>
    </source>
</evidence>
<organism evidence="17 18">
    <name type="scientific">Cryobacterium zhongshanensis</name>
    <dbReference type="NCBI Taxonomy" id="2928153"/>
    <lineage>
        <taxon>Bacteria</taxon>
        <taxon>Bacillati</taxon>
        <taxon>Actinomycetota</taxon>
        <taxon>Actinomycetes</taxon>
        <taxon>Micrococcales</taxon>
        <taxon>Microbacteriaceae</taxon>
        <taxon>Cryobacterium</taxon>
    </lineage>
</organism>
<evidence type="ECO:0000256" key="5">
    <source>
        <dbReference type="ARBA" id="ARBA00012876"/>
    </source>
</evidence>
<keyword evidence="8 17" id="KW-0808">Transferase</keyword>
<dbReference type="InterPro" id="IPR015424">
    <property type="entry name" value="PyrdxlP-dep_Trfase"/>
</dbReference>
<dbReference type="GO" id="GO:0034386">
    <property type="term" value="F:4-aminobutyrate:2-oxoglutarate transaminase activity"/>
    <property type="evidence" value="ECO:0007669"/>
    <property type="project" value="UniProtKB-EC"/>
</dbReference>
<evidence type="ECO:0000256" key="6">
    <source>
        <dbReference type="ARBA" id="ARBA00012912"/>
    </source>
</evidence>
<dbReference type="GO" id="GO:0042802">
    <property type="term" value="F:identical protein binding"/>
    <property type="evidence" value="ECO:0007669"/>
    <property type="project" value="TreeGrafter"/>
</dbReference>
<dbReference type="InterPro" id="IPR015421">
    <property type="entry name" value="PyrdxlP-dep_Trfase_major"/>
</dbReference>
<evidence type="ECO:0000256" key="12">
    <source>
        <dbReference type="ARBA" id="ARBA00030857"/>
    </source>
</evidence>
<keyword evidence="18" id="KW-1185">Reference proteome</keyword>
<dbReference type="Pfam" id="PF00202">
    <property type="entry name" value="Aminotran_3"/>
    <property type="match status" value="1"/>
</dbReference>
<evidence type="ECO:0000256" key="2">
    <source>
        <dbReference type="ARBA" id="ARBA00001933"/>
    </source>
</evidence>
<dbReference type="AlphaFoldDB" id="A0AA41QU57"/>
<evidence type="ECO:0000256" key="8">
    <source>
        <dbReference type="ARBA" id="ARBA00022679"/>
    </source>
</evidence>
<evidence type="ECO:0000256" key="13">
    <source>
        <dbReference type="ARBA" id="ARBA00031787"/>
    </source>
</evidence>
<comment type="pathway">
    <text evidence="3">Amino-acid degradation; 4-aminobutanoate degradation.</text>
</comment>
<evidence type="ECO:0000313" key="18">
    <source>
        <dbReference type="Proteomes" id="UP001165341"/>
    </source>
</evidence>
<evidence type="ECO:0000256" key="7">
    <source>
        <dbReference type="ARBA" id="ARBA00022576"/>
    </source>
</evidence>
<dbReference type="InterPro" id="IPR049704">
    <property type="entry name" value="Aminotrans_3_PPA_site"/>
</dbReference>
<accession>A0AA41QU57</accession>
<dbReference type="RefSeq" id="WP_243011059.1">
    <property type="nucleotide sequence ID" value="NZ_JALGAR010000001.1"/>
</dbReference>
<evidence type="ECO:0000256" key="11">
    <source>
        <dbReference type="ARBA" id="ARBA00030204"/>
    </source>
</evidence>
<protein>
    <recommendedName>
        <fullName evidence="12">(S)-3-amino-2-methylpropionate transaminase</fullName>
        <ecNumber evidence="6">2.6.1.19</ecNumber>
        <ecNumber evidence="5">2.6.1.22</ecNumber>
    </recommendedName>
    <alternativeName>
        <fullName evidence="13">GABA aminotransferase</fullName>
    </alternativeName>
    <alternativeName>
        <fullName evidence="11">Gamma-amino-N-butyrate transaminase</fullName>
    </alternativeName>
    <alternativeName>
        <fullName evidence="15">Glutamate:succinic semialdehyde transaminase</fullName>
    </alternativeName>
    <alternativeName>
        <fullName evidence="10">L-AIBAT</fullName>
    </alternativeName>
</protein>
<comment type="catalytic activity">
    <reaction evidence="1">
        <text>(S)-3-amino-2-methylpropanoate + 2-oxoglutarate = 2-methyl-3-oxopropanoate + L-glutamate</text>
        <dbReference type="Rhea" id="RHEA:13993"/>
        <dbReference type="ChEBI" id="CHEBI:16810"/>
        <dbReference type="ChEBI" id="CHEBI:29985"/>
        <dbReference type="ChEBI" id="CHEBI:57700"/>
        <dbReference type="ChEBI" id="CHEBI:58655"/>
        <dbReference type="EC" id="2.6.1.22"/>
    </reaction>
</comment>
<sequence>MTDTLTPSTPPSTAPSVTQERRIVTAIPGPRSVELQQRRLATVSGGVGSALPVYIVKAHGAIVVDVDGNQFIDLGAGIGVTTIGHTEASVVAAAVGQAEDFIHTLFTVTPYEEYVRVCELLAEHTPGDFAKKSVLINSGAEAVENGVKIARKFTGRRAVAVLDHAYHGRTVLTMAMNYKAMPYATGYGPLASDVYHVPSSYPYHDGLSGADAAARTIAYLDKVIGASDLACLVVEPIQGEGGFMVAAEGYFTALQDWCTANGVVMIADEIQSGMARTGAYYASEHFGWVPDLVLTAKGIAGGFPLAAVTGRAEIMDASQTGGLGGTFGGNPVSCAAAIAVFEAIEANNLLAEGQRIEKTLRAGLGKLQDKYDIIGDIRGRGAMIAIELVQPGTGATTKVANAAAVNSIAAYAAQHGVLLLTAGTYGNVLRFLPSLAVTDALLLDALSVIDDAIAAL</sequence>
<evidence type="ECO:0000256" key="9">
    <source>
        <dbReference type="ARBA" id="ARBA00022898"/>
    </source>
</evidence>
<dbReference type="FunFam" id="3.40.640.10:FF:000013">
    <property type="entry name" value="4-aminobutyrate aminotransferase"/>
    <property type="match status" value="1"/>
</dbReference>
<dbReference type="InterPro" id="IPR004632">
    <property type="entry name" value="4NH2But_aminotransferase_bac"/>
</dbReference>
<dbReference type="EC" id="2.6.1.19" evidence="6"/>
<evidence type="ECO:0000256" key="14">
    <source>
        <dbReference type="ARBA" id="ARBA00048021"/>
    </source>
</evidence>
<dbReference type="InterPro" id="IPR005814">
    <property type="entry name" value="Aminotrans_3"/>
</dbReference>
<keyword evidence="7 17" id="KW-0032">Aminotransferase</keyword>
<comment type="caution">
    <text evidence="17">The sequence shown here is derived from an EMBL/GenBank/DDBJ whole genome shotgun (WGS) entry which is preliminary data.</text>
</comment>
<dbReference type="GO" id="GO:0047298">
    <property type="term" value="F:(S)-3-amino-2-methylpropionate transaminase activity"/>
    <property type="evidence" value="ECO:0007669"/>
    <property type="project" value="UniProtKB-EC"/>
</dbReference>
<dbReference type="Gene3D" id="3.40.640.10">
    <property type="entry name" value="Type I PLP-dependent aspartate aminotransferase-like (Major domain)"/>
    <property type="match status" value="1"/>
</dbReference>
<dbReference type="EC" id="2.6.1.22" evidence="5"/>